<proteinExistence type="predicted"/>
<evidence type="ECO:0000313" key="1">
    <source>
        <dbReference type="EMBL" id="SMC29845.1"/>
    </source>
</evidence>
<name>A0A1W1Y130_9NEIS</name>
<dbReference type="RefSeq" id="WP_084093094.1">
    <property type="nucleotide sequence ID" value="NZ_FWXD01000047.1"/>
</dbReference>
<accession>A0A1W1Y130</accession>
<sequence>MKILLIAGNGLSMAMLNQNPVDSVDLSNLFVTGCEVTWPATGMPGFLSYEHCPNLWALGARQTASAQSGYEVIEQIITAVNACCLADPSTLDDGIYIRAYKELVAYLRYLFVHYDSRLQGEGFFKKAAVFEPIDWLLHAAGDAAISGIDIVNFNYDAILERALQENKIGFSIPLLAPDSSAKIRIHKPHGSITFCSKTAVDKSSFMINYSSPFTEGGIDDLEVRYDGLDQNFPRVGILPPAGESERYKHRWIRQIWDKAIESAKQLDQNDIVIVYGISYWHVDRKEIDLLLGNVSRKARVVSINPRPNPHFEAVCCSLFKSYHSYSNAKQLMRMVK</sequence>
<keyword evidence="2" id="KW-1185">Reference proteome</keyword>
<dbReference type="AlphaFoldDB" id="A0A1W1Y130"/>
<reference evidence="1 2" key="1">
    <citation type="submission" date="2017-04" db="EMBL/GenBank/DDBJ databases">
        <authorList>
            <person name="Afonso C.L."/>
            <person name="Miller P.J."/>
            <person name="Scott M.A."/>
            <person name="Spackman E."/>
            <person name="Goraichik I."/>
            <person name="Dimitrov K.M."/>
            <person name="Suarez D.L."/>
            <person name="Swayne D.E."/>
        </authorList>
    </citation>
    <scope>NUCLEOTIDE SEQUENCE [LARGE SCALE GENOMIC DNA]</scope>
    <source>
        <strain evidence="1 2">DSM 23236</strain>
    </source>
</reference>
<dbReference type="Proteomes" id="UP000192761">
    <property type="component" value="Unassembled WGS sequence"/>
</dbReference>
<dbReference type="STRING" id="1121001.SAMN02745857_04186"/>
<organism evidence="1 2">
    <name type="scientific">Andreprevotia lacus DSM 23236</name>
    <dbReference type="NCBI Taxonomy" id="1121001"/>
    <lineage>
        <taxon>Bacteria</taxon>
        <taxon>Pseudomonadati</taxon>
        <taxon>Pseudomonadota</taxon>
        <taxon>Betaproteobacteria</taxon>
        <taxon>Neisseriales</taxon>
        <taxon>Chitinibacteraceae</taxon>
        <taxon>Andreprevotia</taxon>
    </lineage>
</organism>
<dbReference type="EMBL" id="FWXD01000047">
    <property type="protein sequence ID" value="SMC29845.1"/>
    <property type="molecule type" value="Genomic_DNA"/>
</dbReference>
<evidence type="ECO:0000313" key="2">
    <source>
        <dbReference type="Proteomes" id="UP000192761"/>
    </source>
</evidence>
<evidence type="ECO:0008006" key="3">
    <source>
        <dbReference type="Google" id="ProtNLM"/>
    </source>
</evidence>
<gene>
    <name evidence="1" type="ORF">SAMN02745857_04186</name>
</gene>
<protein>
    <recommendedName>
        <fullName evidence="3">SIR2-like domain-containing protein</fullName>
    </recommendedName>
</protein>
<dbReference type="OrthoDB" id="7057032at2"/>